<feature type="region of interest" description="Disordered" evidence="1">
    <location>
        <begin position="145"/>
        <end position="165"/>
    </location>
</feature>
<feature type="non-terminal residue" evidence="2">
    <location>
        <position position="256"/>
    </location>
</feature>
<accession>A0A813E862</accession>
<gene>
    <name evidence="2" type="ORF">PGLA1383_LOCUS13677</name>
</gene>
<protein>
    <submittedName>
        <fullName evidence="2">Uncharacterized protein</fullName>
    </submittedName>
</protein>
<dbReference type="Proteomes" id="UP000654075">
    <property type="component" value="Unassembled WGS sequence"/>
</dbReference>
<evidence type="ECO:0000313" key="3">
    <source>
        <dbReference type="Proteomes" id="UP000654075"/>
    </source>
</evidence>
<keyword evidence="3" id="KW-1185">Reference proteome</keyword>
<feature type="region of interest" description="Disordered" evidence="1">
    <location>
        <begin position="61"/>
        <end position="95"/>
    </location>
</feature>
<proteinExistence type="predicted"/>
<comment type="caution">
    <text evidence="2">The sequence shown here is derived from an EMBL/GenBank/DDBJ whole genome shotgun (WGS) entry which is preliminary data.</text>
</comment>
<organism evidence="2 3">
    <name type="scientific">Polarella glacialis</name>
    <name type="common">Dinoflagellate</name>
    <dbReference type="NCBI Taxonomy" id="89957"/>
    <lineage>
        <taxon>Eukaryota</taxon>
        <taxon>Sar</taxon>
        <taxon>Alveolata</taxon>
        <taxon>Dinophyceae</taxon>
        <taxon>Suessiales</taxon>
        <taxon>Suessiaceae</taxon>
        <taxon>Polarella</taxon>
    </lineage>
</organism>
<evidence type="ECO:0000313" key="2">
    <source>
        <dbReference type="EMBL" id="CAE8595161.1"/>
    </source>
</evidence>
<evidence type="ECO:0000256" key="1">
    <source>
        <dbReference type="SAM" id="MobiDB-lite"/>
    </source>
</evidence>
<name>A0A813E862_POLGL</name>
<sequence length="256" mass="28261">WRPVIPPLSAAAAAAAAAAGLRCHRSSCSRRCPLCTWQALAHGTLRRSHRHRERHVLPELPAGRQSGRLGYRRHGRRSRRCSSGGPRNLRKSRRSQSAWTPCLGIGRRPCASCGGVRMPSSSAPCRLPCVQCRAAPGPCFGGTARSRPSAVGGSPLRPQEVGGSRPRFRPHFSLRFEDGRVWQFRPFQPARHALLGRLELQHWPGRKATAPPMQSPPGLQGGLRRAAPPLQGRFCLRPRLESVSRLAPRQRLLRLL</sequence>
<dbReference type="AlphaFoldDB" id="A0A813E862"/>
<reference evidence="2" key="1">
    <citation type="submission" date="2021-02" db="EMBL/GenBank/DDBJ databases">
        <authorList>
            <person name="Dougan E. K."/>
            <person name="Rhodes N."/>
            <person name="Thang M."/>
            <person name="Chan C."/>
        </authorList>
    </citation>
    <scope>NUCLEOTIDE SEQUENCE</scope>
</reference>
<feature type="compositionally biased region" description="Basic residues" evidence="1">
    <location>
        <begin position="70"/>
        <end position="80"/>
    </location>
</feature>
<dbReference type="EMBL" id="CAJNNV010007639">
    <property type="protein sequence ID" value="CAE8595161.1"/>
    <property type="molecule type" value="Genomic_DNA"/>
</dbReference>